<keyword evidence="1" id="KW-0540">Nuclease</keyword>
<dbReference type="Proteomes" id="UP000594923">
    <property type="component" value="Chromosome"/>
</dbReference>
<proteinExistence type="predicted"/>
<dbReference type="EMBL" id="CP063073">
    <property type="protein sequence ID" value="QOQ78302.1"/>
    <property type="molecule type" value="Genomic_DNA"/>
</dbReference>
<sequence>MDGYTWYHYQHSARMKLVPELVHKKGHIGGEAIEVECDDEF</sequence>
<dbReference type="AlphaFoldDB" id="A0A7M1KQ69"/>
<reference evidence="1 2" key="1">
    <citation type="submission" date="2020-10" db="EMBL/GenBank/DDBJ databases">
        <title>High quality whole genome sequence of Pseudomonas poae PMA22.</title>
        <authorList>
            <person name="Hernandez J.G."/>
            <person name="Rodriguez P."/>
            <person name="Cuevas C."/>
            <person name="de la Calle F."/>
            <person name="Galan B."/>
            <person name="Garcia J.L."/>
        </authorList>
    </citation>
    <scope>NUCLEOTIDE SEQUENCE [LARGE SCALE GENOMIC DNA]</scope>
    <source>
        <strain evidence="1 2">PMA22</strain>
    </source>
</reference>
<keyword evidence="1" id="KW-0255">Endonuclease</keyword>
<name>A0A7M1KQ69_9PSED</name>
<organism evidence="1 2">
    <name type="scientific">Pseudomonas poae</name>
    <dbReference type="NCBI Taxonomy" id="200451"/>
    <lineage>
        <taxon>Bacteria</taxon>
        <taxon>Pseudomonadati</taxon>
        <taxon>Pseudomonadota</taxon>
        <taxon>Gammaproteobacteria</taxon>
        <taxon>Pseudomonadales</taxon>
        <taxon>Pseudomonadaceae</taxon>
        <taxon>Pseudomonas</taxon>
    </lineage>
</organism>
<evidence type="ECO:0000313" key="1">
    <source>
        <dbReference type="EMBL" id="QOQ78302.1"/>
    </source>
</evidence>
<keyword evidence="1" id="KW-0378">Hydrolase</keyword>
<protein>
    <submittedName>
        <fullName evidence="1">HNH endonuclease</fullName>
    </submittedName>
</protein>
<dbReference type="Pfam" id="PF14414">
    <property type="entry name" value="WHH"/>
    <property type="match status" value="1"/>
</dbReference>
<gene>
    <name evidence="1" type="ORF">IMF22_23020</name>
</gene>
<evidence type="ECO:0000313" key="2">
    <source>
        <dbReference type="Proteomes" id="UP000594923"/>
    </source>
</evidence>
<accession>A0A7M1KQ69</accession>
<dbReference type="InterPro" id="IPR032869">
    <property type="entry name" value="WHH_dom_containing"/>
</dbReference>
<dbReference type="RefSeq" id="WP_197629995.1">
    <property type="nucleotide sequence ID" value="NZ_CP063073.1"/>
</dbReference>
<dbReference type="GO" id="GO:0004519">
    <property type="term" value="F:endonuclease activity"/>
    <property type="evidence" value="ECO:0007669"/>
    <property type="project" value="UniProtKB-KW"/>
</dbReference>